<gene>
    <name evidence="1" type="ORF">DSO57_1028535</name>
</gene>
<reference evidence="1" key="1">
    <citation type="submission" date="2022-04" db="EMBL/GenBank/DDBJ databases">
        <title>Genome of the entomopathogenic fungus Entomophthora muscae.</title>
        <authorList>
            <person name="Elya C."/>
            <person name="Lovett B.R."/>
            <person name="Lee E."/>
            <person name="Macias A.M."/>
            <person name="Hajek A.E."/>
            <person name="De Bivort B.L."/>
            <person name="Kasson M.T."/>
            <person name="De Fine Licht H.H."/>
            <person name="Stajich J.E."/>
        </authorList>
    </citation>
    <scope>NUCLEOTIDE SEQUENCE</scope>
    <source>
        <strain evidence="1">Berkeley</strain>
    </source>
</reference>
<evidence type="ECO:0000313" key="2">
    <source>
        <dbReference type="Proteomes" id="UP001165960"/>
    </source>
</evidence>
<organism evidence="1 2">
    <name type="scientific">Entomophthora muscae</name>
    <dbReference type="NCBI Taxonomy" id="34485"/>
    <lineage>
        <taxon>Eukaryota</taxon>
        <taxon>Fungi</taxon>
        <taxon>Fungi incertae sedis</taxon>
        <taxon>Zoopagomycota</taxon>
        <taxon>Entomophthoromycotina</taxon>
        <taxon>Entomophthoromycetes</taxon>
        <taxon>Entomophthorales</taxon>
        <taxon>Entomophthoraceae</taxon>
        <taxon>Entomophthora</taxon>
    </lineage>
</organism>
<accession>A0ACC2SQR3</accession>
<dbReference type="EMBL" id="QTSX02004442">
    <property type="protein sequence ID" value="KAJ9064618.1"/>
    <property type="molecule type" value="Genomic_DNA"/>
</dbReference>
<dbReference type="Proteomes" id="UP001165960">
    <property type="component" value="Unassembled WGS sequence"/>
</dbReference>
<name>A0ACC2SQR3_9FUNG</name>
<keyword evidence="2" id="KW-1185">Reference proteome</keyword>
<comment type="caution">
    <text evidence="1">The sequence shown here is derived from an EMBL/GenBank/DDBJ whole genome shotgun (WGS) entry which is preliminary data.</text>
</comment>
<protein>
    <submittedName>
        <fullName evidence="1">Uncharacterized protein</fullName>
    </submittedName>
</protein>
<sequence length="166" mass="18644">MVDGQLENELESIIASKISCKHLHYLVVWKGYPASENCWVPHHNLTHTQEMLQEFHENNHQAVALVKVTLAAMKLHPAHKNYALAAIPGGRKSLLTKKESNVMAIVFPGVAWSKCHHPGKPSSKPWLLVAIIDLNLPINHKWVVARLIDSTFSPLQFPGNLFLLLK</sequence>
<proteinExistence type="predicted"/>
<evidence type="ECO:0000313" key="1">
    <source>
        <dbReference type="EMBL" id="KAJ9064618.1"/>
    </source>
</evidence>